<dbReference type="InterPro" id="IPR020846">
    <property type="entry name" value="MFS_dom"/>
</dbReference>
<feature type="transmembrane region" description="Helical" evidence="5">
    <location>
        <begin position="249"/>
        <end position="269"/>
    </location>
</feature>
<evidence type="ECO:0000313" key="7">
    <source>
        <dbReference type="EMBL" id="AIT61671.1"/>
    </source>
</evidence>
<sequence>MSTSTSPATRSSLIVTLLCWFAILLDGFDLVVLGVTIPSMLEDEGWSFSPADATFVSTVGLFGMMVGALTIGTLTDRLGRRRILIWSVALFSLFTLGLAFTENVMVFGLLRFLAGAGLGGALPTAISLVTEFRGAKKGGSASTLLMTGYHTGAVATALLGMYLIQPLGWHAMFIAGALPAILLIPAMLLWLPESPQYLHAKGDTARAERIAADYGLSLESDIDRAHKDEVESANSVSALFKPTFRRNTIIIWVTSFMGLLLVYGTNTWLPQIMRGAGYNLGSSLSFLLVLNLGAVIGLLVAGRIADRISPRTTALFWFFGAAVLLGLLSIKMPVGALYVVLFLTGVFVFSAQVLIYGFVGENYPSKVRATALGFSAGIGRLGAISGPLLGGVLVSYGVAYPWGFYAFAVVALIGALVFTGSKTLNRH</sequence>
<dbReference type="Pfam" id="PF07690">
    <property type="entry name" value="MFS_1"/>
    <property type="match status" value="1"/>
</dbReference>
<feature type="transmembrane region" description="Helical" evidence="5">
    <location>
        <begin position="12"/>
        <end position="33"/>
    </location>
</feature>
<dbReference type="CDD" id="cd17365">
    <property type="entry name" value="MFS_PcaK_like"/>
    <property type="match status" value="1"/>
</dbReference>
<organism evidence="7 8">
    <name type="scientific">Corynebacterium doosanense CAU 212 = DSM 45436</name>
    <dbReference type="NCBI Taxonomy" id="558173"/>
    <lineage>
        <taxon>Bacteria</taxon>
        <taxon>Bacillati</taxon>
        <taxon>Actinomycetota</taxon>
        <taxon>Actinomycetes</taxon>
        <taxon>Mycobacteriales</taxon>
        <taxon>Corynebacteriaceae</taxon>
        <taxon>Corynebacterium</taxon>
    </lineage>
</organism>
<reference evidence="7 8" key="1">
    <citation type="submission" date="2013-09" db="EMBL/GenBank/DDBJ databases">
        <title>Complete genome sequence of Corynebacterium doosanense CAU 212(T) (=DSM 45436(T)), isolated from activated sludge.</title>
        <authorList>
            <person name="Schaffert L."/>
            <person name="Albersmeier A."/>
            <person name="Kalinowski J."/>
            <person name="Ruckert C."/>
        </authorList>
    </citation>
    <scope>NUCLEOTIDE SEQUENCE [LARGE SCALE GENOMIC DNA]</scope>
    <source>
        <strain evidence="7 8">CAU 212</strain>
    </source>
</reference>
<dbReference type="GO" id="GO:0046943">
    <property type="term" value="F:carboxylic acid transmembrane transporter activity"/>
    <property type="evidence" value="ECO:0007669"/>
    <property type="project" value="TreeGrafter"/>
</dbReference>
<evidence type="ECO:0000256" key="1">
    <source>
        <dbReference type="ARBA" id="ARBA00004651"/>
    </source>
</evidence>
<feature type="transmembrane region" description="Helical" evidence="5">
    <location>
        <begin position="313"/>
        <end position="330"/>
    </location>
</feature>
<dbReference type="InterPro" id="IPR011701">
    <property type="entry name" value="MFS"/>
</dbReference>
<feature type="transmembrane region" description="Helical" evidence="5">
    <location>
        <begin position="336"/>
        <end position="359"/>
    </location>
</feature>
<dbReference type="HOGENOM" id="CLU_001265_46_4_11"/>
<dbReference type="PROSITE" id="PS50850">
    <property type="entry name" value="MFS"/>
    <property type="match status" value="1"/>
</dbReference>
<dbReference type="InterPro" id="IPR036259">
    <property type="entry name" value="MFS_trans_sf"/>
</dbReference>
<dbReference type="AlphaFoldDB" id="A0A097IHS2"/>
<dbReference type="OrthoDB" id="9787026at2"/>
<feature type="transmembrane region" description="Helical" evidence="5">
    <location>
        <begin position="371"/>
        <end position="396"/>
    </location>
</feature>
<feature type="transmembrane region" description="Helical" evidence="5">
    <location>
        <begin position="402"/>
        <end position="421"/>
    </location>
</feature>
<dbReference type="KEGG" id="cdo:CDOO_10615"/>
<feature type="transmembrane region" description="Helical" evidence="5">
    <location>
        <begin position="141"/>
        <end position="164"/>
    </location>
</feature>
<proteinExistence type="predicted"/>
<keyword evidence="4 5" id="KW-0472">Membrane</keyword>
<dbReference type="SUPFAM" id="SSF103473">
    <property type="entry name" value="MFS general substrate transporter"/>
    <property type="match status" value="1"/>
</dbReference>
<feature type="transmembrane region" description="Helical" evidence="5">
    <location>
        <begin position="170"/>
        <end position="191"/>
    </location>
</feature>
<dbReference type="EMBL" id="CP006764">
    <property type="protein sequence ID" value="AIT61671.1"/>
    <property type="molecule type" value="Genomic_DNA"/>
</dbReference>
<evidence type="ECO:0000256" key="5">
    <source>
        <dbReference type="SAM" id="Phobius"/>
    </source>
</evidence>
<dbReference type="STRING" id="558173.CDOO_10615"/>
<feature type="transmembrane region" description="Helical" evidence="5">
    <location>
        <begin position="53"/>
        <end position="71"/>
    </location>
</feature>
<name>A0A097IHS2_9CORY</name>
<dbReference type="RefSeq" id="WP_026159174.1">
    <property type="nucleotide sequence ID" value="NZ_AQUX01000001.1"/>
</dbReference>
<protein>
    <submittedName>
        <fullName evidence="7">MFS transporter</fullName>
    </submittedName>
</protein>
<dbReference type="Proteomes" id="UP000029914">
    <property type="component" value="Chromosome"/>
</dbReference>
<feature type="transmembrane region" description="Helical" evidence="5">
    <location>
        <begin position="106"/>
        <end position="129"/>
    </location>
</feature>
<dbReference type="eggNOG" id="COG2814">
    <property type="taxonomic scope" value="Bacteria"/>
</dbReference>
<dbReference type="Gene3D" id="1.20.1250.20">
    <property type="entry name" value="MFS general substrate transporter like domains"/>
    <property type="match status" value="1"/>
</dbReference>
<keyword evidence="8" id="KW-1185">Reference proteome</keyword>
<gene>
    <name evidence="7" type="ORF">CDOO_10615</name>
</gene>
<accession>A0A097IHS2</accession>
<feature type="domain" description="Major facilitator superfamily (MFS) profile" evidence="6">
    <location>
        <begin position="15"/>
        <end position="426"/>
    </location>
</feature>
<evidence type="ECO:0000256" key="3">
    <source>
        <dbReference type="ARBA" id="ARBA00022989"/>
    </source>
</evidence>
<dbReference type="GO" id="GO:0005886">
    <property type="term" value="C:plasma membrane"/>
    <property type="evidence" value="ECO:0007669"/>
    <property type="project" value="UniProtKB-SubCell"/>
</dbReference>
<comment type="subcellular location">
    <subcellularLocation>
        <location evidence="1">Cell membrane</location>
        <topology evidence="1">Multi-pass membrane protein</topology>
    </subcellularLocation>
</comment>
<evidence type="ECO:0000256" key="2">
    <source>
        <dbReference type="ARBA" id="ARBA00022692"/>
    </source>
</evidence>
<feature type="transmembrane region" description="Helical" evidence="5">
    <location>
        <begin position="83"/>
        <end position="100"/>
    </location>
</feature>
<evidence type="ECO:0000313" key="8">
    <source>
        <dbReference type="Proteomes" id="UP000029914"/>
    </source>
</evidence>
<feature type="transmembrane region" description="Helical" evidence="5">
    <location>
        <begin position="281"/>
        <end position="301"/>
    </location>
</feature>
<dbReference type="PANTHER" id="PTHR23508:SF10">
    <property type="entry name" value="CARBOXYLIC ACID TRANSPORTER PROTEIN HOMOLOG"/>
    <property type="match status" value="1"/>
</dbReference>
<evidence type="ECO:0000256" key="4">
    <source>
        <dbReference type="ARBA" id="ARBA00023136"/>
    </source>
</evidence>
<evidence type="ECO:0000259" key="6">
    <source>
        <dbReference type="PROSITE" id="PS50850"/>
    </source>
</evidence>
<keyword evidence="3 5" id="KW-1133">Transmembrane helix</keyword>
<keyword evidence="2 5" id="KW-0812">Transmembrane</keyword>
<dbReference type="PANTHER" id="PTHR23508">
    <property type="entry name" value="CARBOXYLIC ACID TRANSPORTER PROTEIN HOMOLOG"/>
    <property type="match status" value="1"/>
</dbReference>